<dbReference type="EMBL" id="BARW01039074">
    <property type="protein sequence ID" value="GAJ17765.1"/>
    <property type="molecule type" value="Genomic_DNA"/>
</dbReference>
<feature type="non-terminal residue" evidence="2">
    <location>
        <position position="154"/>
    </location>
</feature>
<sequence>VTVAATKKGNNNMNPFETWLQATICEPMGMNLEDLSDEQKVKAKVRFEAQAIPKKEEPKKEPLSSDPNLDRIKAQNELEATNMERIDRITEIAASYVGVTMNETYIKDELKLKGKTVAVIKGAAIREKWSADKFELACTRAEREDIGKFAIHSS</sequence>
<proteinExistence type="predicted"/>
<evidence type="ECO:0000256" key="1">
    <source>
        <dbReference type="SAM" id="MobiDB-lite"/>
    </source>
</evidence>
<name>X1VZ15_9ZZZZ</name>
<feature type="region of interest" description="Disordered" evidence="1">
    <location>
        <begin position="49"/>
        <end position="71"/>
    </location>
</feature>
<evidence type="ECO:0000313" key="2">
    <source>
        <dbReference type="EMBL" id="GAJ17765.1"/>
    </source>
</evidence>
<feature type="non-terminal residue" evidence="2">
    <location>
        <position position="1"/>
    </location>
</feature>
<dbReference type="AlphaFoldDB" id="X1VZ15"/>
<reference evidence="2" key="1">
    <citation type="journal article" date="2014" name="Front. Microbiol.">
        <title>High frequency of phylogenetically diverse reductive dehalogenase-homologous genes in deep subseafloor sedimentary metagenomes.</title>
        <authorList>
            <person name="Kawai M."/>
            <person name="Futagami T."/>
            <person name="Toyoda A."/>
            <person name="Takaki Y."/>
            <person name="Nishi S."/>
            <person name="Hori S."/>
            <person name="Arai W."/>
            <person name="Tsubouchi T."/>
            <person name="Morono Y."/>
            <person name="Uchiyama I."/>
            <person name="Ito T."/>
            <person name="Fujiyama A."/>
            <person name="Inagaki F."/>
            <person name="Takami H."/>
        </authorList>
    </citation>
    <scope>NUCLEOTIDE SEQUENCE</scope>
    <source>
        <strain evidence="2">Expedition CK06-06</strain>
    </source>
</reference>
<protein>
    <submittedName>
        <fullName evidence="2">Uncharacterized protein</fullName>
    </submittedName>
</protein>
<organism evidence="2">
    <name type="scientific">marine sediment metagenome</name>
    <dbReference type="NCBI Taxonomy" id="412755"/>
    <lineage>
        <taxon>unclassified sequences</taxon>
        <taxon>metagenomes</taxon>
        <taxon>ecological metagenomes</taxon>
    </lineage>
</organism>
<accession>X1VZ15</accession>
<gene>
    <name evidence="2" type="ORF">S12H4_59688</name>
</gene>
<comment type="caution">
    <text evidence="2">The sequence shown here is derived from an EMBL/GenBank/DDBJ whole genome shotgun (WGS) entry which is preliminary data.</text>
</comment>